<keyword evidence="8" id="KW-1185">Reference proteome</keyword>
<dbReference type="Gene3D" id="3.40.30.10">
    <property type="entry name" value="Glutaredoxin"/>
    <property type="match status" value="1"/>
</dbReference>
<dbReference type="GO" id="GO:0005737">
    <property type="term" value="C:cytoplasm"/>
    <property type="evidence" value="ECO:0007669"/>
    <property type="project" value="TreeGrafter"/>
</dbReference>
<evidence type="ECO:0000259" key="5">
    <source>
        <dbReference type="PROSITE" id="PS50404"/>
    </source>
</evidence>
<dbReference type="SFLD" id="SFLDS00019">
    <property type="entry name" value="Glutathione_Transferase_(cytos"/>
    <property type="match status" value="1"/>
</dbReference>
<dbReference type="FunFam" id="1.20.1050.10:FF:000016">
    <property type="entry name" value="Glutathione S-transferase U9"/>
    <property type="match status" value="1"/>
</dbReference>
<dbReference type="InterPro" id="IPR004046">
    <property type="entry name" value="GST_C"/>
</dbReference>
<dbReference type="SUPFAM" id="SSF47616">
    <property type="entry name" value="GST C-terminal domain-like"/>
    <property type="match status" value="1"/>
</dbReference>
<feature type="domain" description="GST C-terminal" evidence="6">
    <location>
        <begin position="92"/>
        <end position="223"/>
    </location>
</feature>
<proteinExistence type="inferred from homology"/>
<keyword evidence="2" id="KW-0808">Transferase</keyword>
<dbReference type="InterPro" id="IPR004045">
    <property type="entry name" value="Glutathione_S-Trfase_N"/>
</dbReference>
<feature type="domain" description="GST N-terminal" evidence="5">
    <location>
        <begin position="7"/>
        <end position="86"/>
    </location>
</feature>
<accession>A0A0D9XKR0</accession>
<evidence type="ECO:0000259" key="6">
    <source>
        <dbReference type="PROSITE" id="PS50405"/>
    </source>
</evidence>
<dbReference type="GO" id="GO:0009407">
    <property type="term" value="P:toxin catabolic process"/>
    <property type="evidence" value="ECO:0007669"/>
    <property type="project" value="UniProtKB-ARBA"/>
</dbReference>
<dbReference type="InterPro" id="IPR036249">
    <property type="entry name" value="Thioredoxin-like_sf"/>
</dbReference>
<dbReference type="InterPro" id="IPR045073">
    <property type="entry name" value="Omega/Tau-like"/>
</dbReference>
<evidence type="ECO:0000313" key="8">
    <source>
        <dbReference type="Proteomes" id="UP000032180"/>
    </source>
</evidence>
<dbReference type="FunFam" id="3.40.30.10:FF:000044">
    <property type="entry name" value="Glutathione S-transferase GSTU6"/>
    <property type="match status" value="1"/>
</dbReference>
<reference evidence="7 8" key="1">
    <citation type="submission" date="2012-08" db="EMBL/GenBank/DDBJ databases">
        <title>Oryza genome evolution.</title>
        <authorList>
            <person name="Wing R.A."/>
        </authorList>
    </citation>
    <scope>NUCLEOTIDE SEQUENCE</scope>
</reference>
<dbReference type="Pfam" id="PF00043">
    <property type="entry name" value="GST_C"/>
    <property type="match status" value="1"/>
</dbReference>
<protein>
    <recommendedName>
        <fullName evidence="1">glutathione transferase</fullName>
        <ecNumber evidence="1">2.5.1.18</ecNumber>
    </recommendedName>
</protein>
<dbReference type="CDD" id="cd03185">
    <property type="entry name" value="GST_C_Tau"/>
    <property type="match status" value="1"/>
</dbReference>
<name>A0A0D9XKR0_9ORYZ</name>
<dbReference type="eggNOG" id="KOG0406">
    <property type="taxonomic scope" value="Eukaryota"/>
</dbReference>
<dbReference type="CDD" id="cd03058">
    <property type="entry name" value="GST_N_Tau"/>
    <property type="match status" value="1"/>
</dbReference>
<dbReference type="SFLD" id="SFLDG01152">
    <property type="entry name" value="Main.3:_Omega-_and_Tau-like"/>
    <property type="match status" value="1"/>
</dbReference>
<dbReference type="InterPro" id="IPR040079">
    <property type="entry name" value="Glutathione_S-Trfase"/>
</dbReference>
<dbReference type="Gramene" id="LPERR10G10020.1">
    <property type="protein sequence ID" value="LPERR10G10020.1"/>
    <property type="gene ID" value="LPERR10G10020"/>
</dbReference>
<evidence type="ECO:0000256" key="2">
    <source>
        <dbReference type="ARBA" id="ARBA00022679"/>
    </source>
</evidence>
<dbReference type="SFLD" id="SFLDG00358">
    <property type="entry name" value="Main_(cytGST)"/>
    <property type="match status" value="1"/>
</dbReference>
<reference evidence="7" key="3">
    <citation type="submission" date="2015-04" db="UniProtKB">
        <authorList>
            <consortium name="EnsemblPlants"/>
        </authorList>
    </citation>
    <scope>IDENTIFICATION</scope>
</reference>
<dbReference type="SUPFAM" id="SSF52833">
    <property type="entry name" value="Thioredoxin-like"/>
    <property type="match status" value="1"/>
</dbReference>
<dbReference type="AlphaFoldDB" id="A0A0D9XKR0"/>
<dbReference type="Gene3D" id="1.20.1050.10">
    <property type="match status" value="1"/>
</dbReference>
<organism evidence="7 8">
    <name type="scientific">Leersia perrieri</name>
    <dbReference type="NCBI Taxonomy" id="77586"/>
    <lineage>
        <taxon>Eukaryota</taxon>
        <taxon>Viridiplantae</taxon>
        <taxon>Streptophyta</taxon>
        <taxon>Embryophyta</taxon>
        <taxon>Tracheophyta</taxon>
        <taxon>Spermatophyta</taxon>
        <taxon>Magnoliopsida</taxon>
        <taxon>Liliopsida</taxon>
        <taxon>Poales</taxon>
        <taxon>Poaceae</taxon>
        <taxon>BOP clade</taxon>
        <taxon>Oryzoideae</taxon>
        <taxon>Oryzeae</taxon>
        <taxon>Oryzinae</taxon>
        <taxon>Leersia</taxon>
    </lineage>
</organism>
<dbReference type="EC" id="2.5.1.18" evidence="1"/>
<evidence type="ECO:0000256" key="4">
    <source>
        <dbReference type="ARBA" id="ARBA00047960"/>
    </source>
</evidence>
<comment type="similarity">
    <text evidence="3">Belongs to the GST superfamily. Tau family.</text>
</comment>
<dbReference type="GO" id="GO:0004364">
    <property type="term" value="F:glutathione transferase activity"/>
    <property type="evidence" value="ECO:0007669"/>
    <property type="project" value="UniProtKB-EC"/>
</dbReference>
<dbReference type="Pfam" id="PF02798">
    <property type="entry name" value="GST_N"/>
    <property type="match status" value="1"/>
</dbReference>
<dbReference type="PANTHER" id="PTHR11260:SF788">
    <property type="entry name" value="GLUTATHIONE TRANSFERASE"/>
    <property type="match status" value="1"/>
</dbReference>
<dbReference type="PROSITE" id="PS50404">
    <property type="entry name" value="GST_NTER"/>
    <property type="match status" value="1"/>
</dbReference>
<dbReference type="EnsemblPlants" id="LPERR10G10020.1">
    <property type="protein sequence ID" value="LPERR10G10020.1"/>
    <property type="gene ID" value="LPERR10G10020"/>
</dbReference>
<dbReference type="PROSITE" id="PS50405">
    <property type="entry name" value="GST_CTER"/>
    <property type="match status" value="1"/>
</dbReference>
<dbReference type="InterPro" id="IPR045074">
    <property type="entry name" value="GST_C_Tau"/>
</dbReference>
<evidence type="ECO:0000256" key="1">
    <source>
        <dbReference type="ARBA" id="ARBA00012452"/>
    </source>
</evidence>
<reference evidence="8" key="2">
    <citation type="submission" date="2013-12" db="EMBL/GenBank/DDBJ databases">
        <authorList>
            <person name="Yu Y."/>
            <person name="Lee S."/>
            <person name="de Baynast K."/>
            <person name="Wissotski M."/>
            <person name="Liu L."/>
            <person name="Talag J."/>
            <person name="Goicoechea J."/>
            <person name="Angelova A."/>
            <person name="Jetty R."/>
            <person name="Kudrna D."/>
            <person name="Golser W."/>
            <person name="Rivera L."/>
            <person name="Zhang J."/>
            <person name="Wing R."/>
        </authorList>
    </citation>
    <scope>NUCLEOTIDE SEQUENCE</scope>
</reference>
<comment type="catalytic activity">
    <reaction evidence="4">
        <text>RX + glutathione = an S-substituted glutathione + a halide anion + H(+)</text>
        <dbReference type="Rhea" id="RHEA:16437"/>
        <dbReference type="ChEBI" id="CHEBI:15378"/>
        <dbReference type="ChEBI" id="CHEBI:16042"/>
        <dbReference type="ChEBI" id="CHEBI:17792"/>
        <dbReference type="ChEBI" id="CHEBI:57925"/>
        <dbReference type="ChEBI" id="CHEBI:90779"/>
        <dbReference type="EC" id="2.5.1.18"/>
    </reaction>
</comment>
<dbReference type="HOGENOM" id="CLU_011226_18_0_1"/>
<evidence type="ECO:0000256" key="3">
    <source>
        <dbReference type="ARBA" id="ARBA00025743"/>
    </source>
</evidence>
<evidence type="ECO:0000313" key="7">
    <source>
        <dbReference type="EnsemblPlants" id="LPERR10G10020.1"/>
    </source>
</evidence>
<dbReference type="STRING" id="77586.A0A0D9XKR0"/>
<dbReference type="PANTHER" id="PTHR11260">
    <property type="entry name" value="GLUTATHIONE S-TRANSFERASE, GST, SUPERFAMILY, GST DOMAIN CONTAINING"/>
    <property type="match status" value="1"/>
</dbReference>
<dbReference type="GO" id="GO:0006749">
    <property type="term" value="P:glutathione metabolic process"/>
    <property type="evidence" value="ECO:0007669"/>
    <property type="project" value="InterPro"/>
</dbReference>
<dbReference type="InterPro" id="IPR010987">
    <property type="entry name" value="Glutathione-S-Trfase_C-like"/>
</dbReference>
<sequence length="229" mass="25567">MSGAGEPEVRLLGSWASPFVLRVMVALRLKVVEYEMQQETLGNKSELLLRSNPVHKKIPVLLHNGKPISESLIIVQYIDEIWASTPAILPSDPYRRAVERFWGEYIGDKFSQVIRVLRGSVPGDKDKMAGEMFTALQYLEEAFVSCSQGKQYFGGDSISYLDIAAGSHLAWIKAVEKISGIKLLDEARFPNLFAWADRFCAHPAVVDVMPDPDKLVEFTVKHAAMCAPK</sequence>
<dbReference type="InterPro" id="IPR036282">
    <property type="entry name" value="Glutathione-S-Trfase_C_sf"/>
</dbReference>
<dbReference type="Proteomes" id="UP000032180">
    <property type="component" value="Chromosome 10"/>
</dbReference>